<dbReference type="Proteomes" id="UP001596083">
    <property type="component" value="Unassembled WGS sequence"/>
</dbReference>
<dbReference type="Pfam" id="PF08962">
    <property type="entry name" value="Rv2632c-like"/>
    <property type="match status" value="1"/>
</dbReference>
<evidence type="ECO:0000313" key="2">
    <source>
        <dbReference type="EMBL" id="MFC5721610.1"/>
    </source>
</evidence>
<feature type="region of interest" description="Disordered" evidence="1">
    <location>
        <begin position="32"/>
        <end position="53"/>
    </location>
</feature>
<reference evidence="3" key="1">
    <citation type="journal article" date="2019" name="Int. J. Syst. Evol. Microbiol.">
        <title>The Global Catalogue of Microorganisms (GCM) 10K type strain sequencing project: providing services to taxonomists for standard genome sequencing and annotation.</title>
        <authorList>
            <consortium name="The Broad Institute Genomics Platform"/>
            <consortium name="The Broad Institute Genome Sequencing Center for Infectious Disease"/>
            <person name="Wu L."/>
            <person name="Ma J."/>
        </authorList>
    </citation>
    <scope>NUCLEOTIDE SEQUENCE [LARGE SCALE GENOMIC DNA]</scope>
    <source>
        <strain evidence="3">CGMCC 4.7304</strain>
    </source>
</reference>
<evidence type="ECO:0000256" key="1">
    <source>
        <dbReference type="SAM" id="MobiDB-lite"/>
    </source>
</evidence>
<sequence length="89" mass="9787">METIVKSTVDLEFHEAGPTTDAAAKLRMHDGTEFTGHGVSNRNPADPQQQRVGEEVAAARALHELSHELLRKANTDIEEQTHTPAHVTH</sequence>
<evidence type="ECO:0000313" key="3">
    <source>
        <dbReference type="Proteomes" id="UP001596083"/>
    </source>
</evidence>
<gene>
    <name evidence="2" type="ORF">ACFP1Z_15670</name>
</gene>
<organism evidence="2 3">
    <name type="scientific">Streptomyces gamaensis</name>
    <dbReference type="NCBI Taxonomy" id="1763542"/>
    <lineage>
        <taxon>Bacteria</taxon>
        <taxon>Bacillati</taxon>
        <taxon>Actinomycetota</taxon>
        <taxon>Actinomycetes</taxon>
        <taxon>Kitasatosporales</taxon>
        <taxon>Streptomycetaceae</taxon>
        <taxon>Streptomyces</taxon>
    </lineage>
</organism>
<protein>
    <submittedName>
        <fullName evidence="2">DUF1876 domain-containing protein</fullName>
    </submittedName>
</protein>
<dbReference type="SUPFAM" id="SSF143212">
    <property type="entry name" value="Rv2632c-like"/>
    <property type="match status" value="1"/>
</dbReference>
<dbReference type="InterPro" id="IPR015057">
    <property type="entry name" value="Rv2632c-like"/>
</dbReference>
<proteinExistence type="predicted"/>
<dbReference type="InterPro" id="IPR038070">
    <property type="entry name" value="Rv2632c-like_sf"/>
</dbReference>
<feature type="compositionally biased region" description="Polar residues" evidence="1">
    <location>
        <begin position="38"/>
        <end position="51"/>
    </location>
</feature>
<comment type="caution">
    <text evidence="2">The sequence shown here is derived from an EMBL/GenBank/DDBJ whole genome shotgun (WGS) entry which is preliminary data.</text>
</comment>
<accession>A0ABW0YYE4</accession>
<dbReference type="RefSeq" id="WP_390316916.1">
    <property type="nucleotide sequence ID" value="NZ_JBHSPB010000008.1"/>
</dbReference>
<keyword evidence="3" id="KW-1185">Reference proteome</keyword>
<name>A0ABW0YYE4_9ACTN</name>
<dbReference type="Gene3D" id="3.30.160.240">
    <property type="entry name" value="Rv1738"/>
    <property type="match status" value="1"/>
</dbReference>
<dbReference type="EMBL" id="JBHSPB010000008">
    <property type="protein sequence ID" value="MFC5721610.1"/>
    <property type="molecule type" value="Genomic_DNA"/>
</dbReference>